<gene>
    <name evidence="3" type="ORF">CBY09_15075</name>
</gene>
<dbReference type="RefSeq" id="WP_010466405.1">
    <property type="nucleotide sequence ID" value="NZ_JAMXHW010000024.1"/>
</dbReference>
<dbReference type="Pfam" id="PF11127">
    <property type="entry name" value="YgaP-like_TM"/>
    <property type="match status" value="1"/>
</dbReference>
<protein>
    <submittedName>
        <fullName evidence="3">DUF2892 domain-containing protein</fullName>
    </submittedName>
</protein>
<feature type="transmembrane region" description="Helical" evidence="1">
    <location>
        <begin position="12"/>
        <end position="31"/>
    </location>
</feature>
<organism evidence="3 4">
    <name type="scientific">Acidovorax kalamii</name>
    <dbReference type="NCBI Taxonomy" id="2004485"/>
    <lineage>
        <taxon>Bacteria</taxon>
        <taxon>Pseudomonadati</taxon>
        <taxon>Pseudomonadota</taxon>
        <taxon>Betaproteobacteria</taxon>
        <taxon>Burkholderiales</taxon>
        <taxon>Comamonadaceae</taxon>
        <taxon>Acidovorax</taxon>
    </lineage>
</organism>
<comment type="caution">
    <text evidence="3">The sequence shown here is derived from an EMBL/GenBank/DDBJ whole genome shotgun (WGS) entry which is preliminary data.</text>
</comment>
<keyword evidence="1" id="KW-1133">Transmembrane helix</keyword>
<name>A0A235EKH4_9BURK</name>
<dbReference type="InterPro" id="IPR021309">
    <property type="entry name" value="YgaP-like_TM"/>
</dbReference>
<dbReference type="Proteomes" id="UP000215441">
    <property type="component" value="Unassembled WGS sequence"/>
</dbReference>
<proteinExistence type="predicted"/>
<feature type="transmembrane region" description="Helical" evidence="1">
    <location>
        <begin position="37"/>
        <end position="61"/>
    </location>
</feature>
<evidence type="ECO:0000313" key="3">
    <source>
        <dbReference type="EMBL" id="OYD49524.1"/>
    </source>
</evidence>
<evidence type="ECO:0000256" key="1">
    <source>
        <dbReference type="SAM" id="Phobius"/>
    </source>
</evidence>
<evidence type="ECO:0000313" key="4">
    <source>
        <dbReference type="Proteomes" id="UP000215441"/>
    </source>
</evidence>
<keyword evidence="1" id="KW-0472">Membrane</keyword>
<dbReference type="EMBL" id="NOIG01000009">
    <property type="protein sequence ID" value="OYD49524.1"/>
    <property type="molecule type" value="Genomic_DNA"/>
</dbReference>
<keyword evidence="1" id="KW-0812">Transmembrane</keyword>
<sequence length="67" mass="6872">MLYRKNITRPESLLRVVGGVALIAAGLWWLAASPLGLALAASGVGSILSGAFGYCPACAMVGRKPVE</sequence>
<dbReference type="AlphaFoldDB" id="A0A235EKH4"/>
<feature type="domain" description="Inner membrane protein YgaP-like transmembrane" evidence="2">
    <location>
        <begin position="4"/>
        <end position="64"/>
    </location>
</feature>
<evidence type="ECO:0000259" key="2">
    <source>
        <dbReference type="Pfam" id="PF11127"/>
    </source>
</evidence>
<reference evidence="3 4" key="1">
    <citation type="submission" date="2017-07" db="EMBL/GenBank/DDBJ databases">
        <title>Acidovorax KNDSW TSA 6 genome sequence and assembly.</title>
        <authorList>
            <person name="Mayilraj S."/>
        </authorList>
    </citation>
    <scope>NUCLEOTIDE SEQUENCE [LARGE SCALE GENOMIC DNA]</scope>
    <source>
        <strain evidence="3 4">KNDSW-TSA6</strain>
    </source>
</reference>
<accession>A0A235EKH4</accession>
<keyword evidence="4" id="KW-1185">Reference proteome</keyword>